<reference evidence="2" key="1">
    <citation type="submission" date="2018-07" db="EMBL/GenBank/DDBJ databases">
        <authorList>
            <consortium name="GenomeTrakr network: Whole genome sequencing for foodborne pathogen traceback"/>
        </authorList>
    </citation>
    <scope>NUCLEOTIDE SEQUENCE [LARGE SCALE GENOMIC DNA]</scope>
    <source>
        <strain evidence="2">FDA00008842</strain>
    </source>
</reference>
<sequence length="63" mass="6708">MKLIIIGSVSYVVAALVILSILSFMTGRDVCHDAGYRGVIKSVVGGLVMVWMVLGLHYAGTLL</sequence>
<dbReference type="AlphaFoldDB" id="A0A5U3IT81"/>
<accession>A0A5U3IT81</accession>
<feature type="transmembrane region" description="Helical" evidence="1">
    <location>
        <begin position="6"/>
        <end position="27"/>
    </location>
</feature>
<comment type="caution">
    <text evidence="2">The sequence shown here is derived from an EMBL/GenBank/DDBJ whole genome shotgun (WGS) entry which is preliminary data.</text>
</comment>
<keyword evidence="1" id="KW-0472">Membrane</keyword>
<name>A0A5U3IT81_SALER</name>
<evidence type="ECO:0000313" key="2">
    <source>
        <dbReference type="EMBL" id="EBP4586511.1"/>
    </source>
</evidence>
<proteinExistence type="predicted"/>
<dbReference type="EMBL" id="AAGLUV010000036">
    <property type="protein sequence ID" value="EBP4586511.1"/>
    <property type="molecule type" value="Genomic_DNA"/>
</dbReference>
<keyword evidence="1" id="KW-1133">Transmembrane helix</keyword>
<feature type="transmembrane region" description="Helical" evidence="1">
    <location>
        <begin position="39"/>
        <end position="60"/>
    </location>
</feature>
<protein>
    <submittedName>
        <fullName evidence="2">Uncharacterized protein</fullName>
    </submittedName>
</protein>
<keyword evidence="1" id="KW-0812">Transmembrane</keyword>
<evidence type="ECO:0000256" key="1">
    <source>
        <dbReference type="SAM" id="Phobius"/>
    </source>
</evidence>
<gene>
    <name evidence="2" type="ORF">VH79_25765</name>
</gene>
<organism evidence="2">
    <name type="scientific">Salmonella enterica</name>
    <name type="common">Salmonella choleraesuis</name>
    <dbReference type="NCBI Taxonomy" id="28901"/>
    <lineage>
        <taxon>Bacteria</taxon>
        <taxon>Pseudomonadati</taxon>
        <taxon>Pseudomonadota</taxon>
        <taxon>Gammaproteobacteria</taxon>
        <taxon>Enterobacterales</taxon>
        <taxon>Enterobacteriaceae</taxon>
        <taxon>Salmonella</taxon>
    </lineage>
</organism>
<dbReference type="Proteomes" id="UP000839610">
    <property type="component" value="Unassembled WGS sequence"/>
</dbReference>